<dbReference type="EC" id="4.2.1.1" evidence="3"/>
<accession>A0AAE0L3B4</accession>
<sequence>MAHGSRCRSAQADKAKASALRIRAIVQVKPAKVETMSEWVDQIFQAGRNMTQTSAGVTFAESSPFTDLIQDEAASAALSKITECIKQDSTLYTTALNQLKSLASQLETRIYERQELIQDPEAKQNRRRRSCDSKDPSEAYPDIASMVSEASERSKRPSVELERDSDTSTLNVHRTRSLDDKGVKPHTRGLSESGIIRSPSQTWLAEPDSDAWTTIEKLKGGFKSFKTEVYHNFPQLFHSLQNCQSPKVMMITCCDSRVSPNMILQAHPGDVFTVRNVANLVPPYERQGDYHGTSAALEYAVCFLKVEQIIIMGHSNCGGIRALMTKDEAELKAGVNKTDFIDTWMRLGLPARERTHRYASHLSPEDQLCYCEKESVNVSLANLLSFPWVKEAVNQGNLSIHGWYYNMTACSLSTWTMRLHVSEYEIWD</sequence>
<evidence type="ECO:0000256" key="7">
    <source>
        <dbReference type="ARBA" id="ARBA00048348"/>
    </source>
</evidence>
<reference evidence="10 11" key="1">
    <citation type="journal article" date="2015" name="Genome Biol. Evol.">
        <title>Comparative Genomics of a Bacterivorous Green Alga Reveals Evolutionary Causalities and Consequences of Phago-Mixotrophic Mode of Nutrition.</title>
        <authorList>
            <person name="Burns J.A."/>
            <person name="Paasch A."/>
            <person name="Narechania A."/>
            <person name="Kim E."/>
        </authorList>
    </citation>
    <scope>NUCLEOTIDE SEQUENCE [LARGE SCALE GENOMIC DNA]</scope>
    <source>
        <strain evidence="10 11">PLY_AMNH</strain>
    </source>
</reference>
<comment type="similarity">
    <text evidence="2">Belongs to the beta-class carbonic anhydrase family.</text>
</comment>
<evidence type="ECO:0000256" key="5">
    <source>
        <dbReference type="ARBA" id="ARBA00022833"/>
    </source>
</evidence>
<keyword evidence="6" id="KW-0456">Lyase</keyword>
<keyword evidence="4 8" id="KW-0479">Metal-binding</keyword>
<evidence type="ECO:0000256" key="9">
    <source>
        <dbReference type="SAM" id="MobiDB-lite"/>
    </source>
</evidence>
<evidence type="ECO:0000313" key="10">
    <source>
        <dbReference type="EMBL" id="KAK3270259.1"/>
    </source>
</evidence>
<feature type="binding site" evidence="8">
    <location>
        <position position="253"/>
    </location>
    <ligand>
        <name>Zn(2+)</name>
        <dbReference type="ChEBI" id="CHEBI:29105"/>
    </ligand>
</feature>
<dbReference type="InterPro" id="IPR036874">
    <property type="entry name" value="Carbonic_anhydrase_sf"/>
</dbReference>
<evidence type="ECO:0000313" key="11">
    <source>
        <dbReference type="Proteomes" id="UP001190700"/>
    </source>
</evidence>
<comment type="cofactor">
    <cofactor evidence="8">
        <name>Zn(2+)</name>
        <dbReference type="ChEBI" id="CHEBI:29105"/>
    </cofactor>
    <text evidence="8">Binds 1 zinc ion per subunit.</text>
</comment>
<feature type="compositionally biased region" description="Basic and acidic residues" evidence="9">
    <location>
        <begin position="120"/>
        <end position="137"/>
    </location>
</feature>
<dbReference type="PANTHER" id="PTHR11002">
    <property type="entry name" value="CARBONIC ANHYDRASE"/>
    <property type="match status" value="1"/>
</dbReference>
<dbReference type="InterPro" id="IPR015892">
    <property type="entry name" value="Carbonic_anhydrase_CS"/>
</dbReference>
<dbReference type="Proteomes" id="UP001190700">
    <property type="component" value="Unassembled WGS sequence"/>
</dbReference>
<dbReference type="GO" id="GO:0004089">
    <property type="term" value="F:carbonate dehydratase activity"/>
    <property type="evidence" value="ECO:0007669"/>
    <property type="project" value="UniProtKB-EC"/>
</dbReference>
<gene>
    <name evidence="10" type="ORF">CYMTET_21335</name>
</gene>
<dbReference type="AlphaFoldDB" id="A0AAE0L3B4"/>
<dbReference type="Gene3D" id="3.40.1050.10">
    <property type="entry name" value="Carbonic anhydrase"/>
    <property type="match status" value="1"/>
</dbReference>
<feature type="binding site" evidence="8">
    <location>
        <position position="317"/>
    </location>
    <ligand>
        <name>Zn(2+)</name>
        <dbReference type="ChEBI" id="CHEBI:29105"/>
    </ligand>
</feature>
<dbReference type="FunFam" id="3.40.1050.10:FF:000003">
    <property type="entry name" value="Carbonic anhydrase"/>
    <property type="match status" value="1"/>
</dbReference>
<dbReference type="GO" id="GO:0008270">
    <property type="term" value="F:zinc ion binding"/>
    <property type="evidence" value="ECO:0007669"/>
    <property type="project" value="InterPro"/>
</dbReference>
<comment type="function">
    <text evidence="1">Reversible hydration of carbon dioxide.</text>
</comment>
<dbReference type="EMBL" id="LGRX02010498">
    <property type="protein sequence ID" value="KAK3270259.1"/>
    <property type="molecule type" value="Genomic_DNA"/>
</dbReference>
<dbReference type="PROSITE" id="PS00705">
    <property type="entry name" value="PROK_CO2_ANHYDRASE_2"/>
    <property type="match status" value="1"/>
</dbReference>
<dbReference type="InterPro" id="IPR001765">
    <property type="entry name" value="Carbonic_anhydrase"/>
</dbReference>
<comment type="catalytic activity">
    <reaction evidence="7">
        <text>hydrogencarbonate + H(+) = CO2 + H2O</text>
        <dbReference type="Rhea" id="RHEA:10748"/>
        <dbReference type="ChEBI" id="CHEBI:15377"/>
        <dbReference type="ChEBI" id="CHEBI:15378"/>
        <dbReference type="ChEBI" id="CHEBI:16526"/>
        <dbReference type="ChEBI" id="CHEBI:17544"/>
        <dbReference type="EC" id="4.2.1.1"/>
    </reaction>
</comment>
<evidence type="ECO:0000256" key="1">
    <source>
        <dbReference type="ARBA" id="ARBA00002904"/>
    </source>
</evidence>
<feature type="binding site" evidence="8">
    <location>
        <position position="314"/>
    </location>
    <ligand>
        <name>Zn(2+)</name>
        <dbReference type="ChEBI" id="CHEBI:29105"/>
    </ligand>
</feature>
<organism evidence="10 11">
    <name type="scientific">Cymbomonas tetramitiformis</name>
    <dbReference type="NCBI Taxonomy" id="36881"/>
    <lineage>
        <taxon>Eukaryota</taxon>
        <taxon>Viridiplantae</taxon>
        <taxon>Chlorophyta</taxon>
        <taxon>Pyramimonadophyceae</taxon>
        <taxon>Pyramimonadales</taxon>
        <taxon>Pyramimonadaceae</taxon>
        <taxon>Cymbomonas</taxon>
    </lineage>
</organism>
<dbReference type="Pfam" id="PF00484">
    <property type="entry name" value="Pro_CA"/>
    <property type="match status" value="1"/>
</dbReference>
<feature type="compositionally biased region" description="Basic and acidic residues" evidence="9">
    <location>
        <begin position="150"/>
        <end position="166"/>
    </location>
</feature>
<comment type="caution">
    <text evidence="10">The sequence shown here is derived from an EMBL/GenBank/DDBJ whole genome shotgun (WGS) entry which is preliminary data.</text>
</comment>
<protein>
    <recommendedName>
        <fullName evidence="3">carbonic anhydrase</fullName>
        <ecNumber evidence="3">4.2.1.1</ecNumber>
    </recommendedName>
</protein>
<evidence type="ECO:0000256" key="6">
    <source>
        <dbReference type="ARBA" id="ARBA00023239"/>
    </source>
</evidence>
<dbReference type="CDD" id="cd00884">
    <property type="entry name" value="beta_CA_cladeB"/>
    <property type="match status" value="1"/>
</dbReference>
<dbReference type="GO" id="GO:0015976">
    <property type="term" value="P:carbon utilization"/>
    <property type="evidence" value="ECO:0007669"/>
    <property type="project" value="InterPro"/>
</dbReference>
<feature type="binding site" evidence="8">
    <location>
        <position position="255"/>
    </location>
    <ligand>
        <name>Zn(2+)</name>
        <dbReference type="ChEBI" id="CHEBI:29105"/>
    </ligand>
</feature>
<evidence type="ECO:0000256" key="2">
    <source>
        <dbReference type="ARBA" id="ARBA00006217"/>
    </source>
</evidence>
<keyword evidence="11" id="KW-1185">Reference proteome</keyword>
<dbReference type="SUPFAM" id="SSF53056">
    <property type="entry name" value="beta-carbonic anhydrase, cab"/>
    <property type="match status" value="1"/>
</dbReference>
<keyword evidence="5 8" id="KW-0862">Zinc</keyword>
<dbReference type="PANTHER" id="PTHR11002:SF76">
    <property type="entry name" value="CARBONIC ANHYDRASE"/>
    <property type="match status" value="1"/>
</dbReference>
<evidence type="ECO:0000256" key="8">
    <source>
        <dbReference type="PIRSR" id="PIRSR601765-1"/>
    </source>
</evidence>
<dbReference type="SMART" id="SM00947">
    <property type="entry name" value="Pro_CA"/>
    <property type="match status" value="1"/>
</dbReference>
<dbReference type="InterPro" id="IPR045066">
    <property type="entry name" value="Beta_CA_cladeB"/>
</dbReference>
<evidence type="ECO:0000256" key="3">
    <source>
        <dbReference type="ARBA" id="ARBA00012925"/>
    </source>
</evidence>
<name>A0AAE0L3B4_9CHLO</name>
<evidence type="ECO:0000256" key="4">
    <source>
        <dbReference type="ARBA" id="ARBA00022723"/>
    </source>
</evidence>
<proteinExistence type="inferred from homology"/>
<feature type="region of interest" description="Disordered" evidence="9">
    <location>
        <begin position="120"/>
        <end position="199"/>
    </location>
</feature>